<dbReference type="PANTHER" id="PTHR11908:SF132">
    <property type="entry name" value="ALDEHYDE OXIDASE 1-RELATED"/>
    <property type="match status" value="1"/>
</dbReference>
<evidence type="ECO:0000259" key="3">
    <source>
        <dbReference type="SMART" id="SM01008"/>
    </source>
</evidence>
<dbReference type="InterPro" id="IPR037165">
    <property type="entry name" value="AldOxase/xan_DH_Mopterin-bd_sf"/>
</dbReference>
<accession>A0A6J6P446</accession>
<dbReference type="SUPFAM" id="SSF54665">
    <property type="entry name" value="CO dehydrogenase molybdoprotein N-domain-like"/>
    <property type="match status" value="1"/>
</dbReference>
<dbReference type="SMART" id="SM01008">
    <property type="entry name" value="Ald_Xan_dh_C"/>
    <property type="match status" value="1"/>
</dbReference>
<sequence length="809" mass="86786">MDTVSQAGRPEQHLHAMLTGVAGNAIDHEVAQRWVGKPLLRREDPALLTGWAKFLADLHRPGTCHVGFVRSTEAHADIVRIRTDEARAMPGVVAVLTADDLGLDVPPQPSTHALGNRPTPYYALARDRVRHVGEAIVAVVAETAAQLADAMGLVEIDYRSRPTVVDTLHAAADGSPTLFDGWPDNVAGSFETAMGDVDAAIAGADTVVRARIRIQRQTGASMEGRGALAEWDRYRRELVLWTSTQSPHIVRDFIAEVTGVPTPRVKVRVPQVGGGFGAKFHFYAEESAVALIAIRLNRPVMWNEGRSESFIATVHAREAVVDAVIAARKDGTVVGIAGDIIADQGAYMHMVSFGPAWLTAVMMTNTYLVPNARATMRAVVTNKTPTGSYRGWGQPEANFVVERMMDLLARELAMDPVELRRRNLIPPERMPYTSLFHTFDSGYYEVALDAGLTLAKVDEWRADQARRRANNDVKQLGIGVSFWVENTALGPSRQMNLGGLNQGGYDISKIRLEPNGEVTVYTGLCEMGQGFTNGLASMCADALGVHVDQVVVVTGDTDACPYTGHGTGASRSAAVGGAAVRKAAIALQARIKPIAAHMLECAEEDLRFEDGTISVVGTPTRCVTTADIGRAAYLRAIELPADIDPGLEVTETFDPTDCAWPYGLNVAVVEIDTETALAKVIDYAVFHDCGTVLNPMIVEGQLHGGAAQGIAAALMEELLYDEDGQPMNGNFMGFLIPSAMEMPNFRLGHMTTESPVIPGGMKGIGEAGIIGAPAAVVSAIDDALRPFGAQPFLSTPVTPQQIFEAITRG</sequence>
<organism evidence="4">
    <name type="scientific">freshwater metagenome</name>
    <dbReference type="NCBI Taxonomy" id="449393"/>
    <lineage>
        <taxon>unclassified sequences</taxon>
        <taxon>metagenomes</taxon>
        <taxon>ecological metagenomes</taxon>
    </lineage>
</organism>
<keyword evidence="2" id="KW-0560">Oxidoreductase</keyword>
<dbReference type="FunFam" id="3.30.365.10:FF:000001">
    <property type="entry name" value="Xanthine dehydrogenase oxidase"/>
    <property type="match status" value="1"/>
</dbReference>
<proteinExistence type="predicted"/>
<name>A0A6J6P446_9ZZZZ</name>
<reference evidence="4" key="1">
    <citation type="submission" date="2020-05" db="EMBL/GenBank/DDBJ databases">
        <authorList>
            <person name="Chiriac C."/>
            <person name="Salcher M."/>
            <person name="Ghai R."/>
            <person name="Kavagutti S V."/>
        </authorList>
    </citation>
    <scope>NUCLEOTIDE SEQUENCE</scope>
</reference>
<dbReference type="SUPFAM" id="SSF56003">
    <property type="entry name" value="Molybdenum cofactor-binding domain"/>
    <property type="match status" value="1"/>
</dbReference>
<protein>
    <submittedName>
        <fullName evidence="4">Unannotated protein</fullName>
    </submittedName>
</protein>
<dbReference type="InterPro" id="IPR008274">
    <property type="entry name" value="AldOxase/xan_DH_MoCoBD1"/>
</dbReference>
<dbReference type="PANTHER" id="PTHR11908">
    <property type="entry name" value="XANTHINE DEHYDROGENASE"/>
    <property type="match status" value="1"/>
</dbReference>
<dbReference type="InterPro" id="IPR046867">
    <property type="entry name" value="AldOxase/xan_DH_MoCoBD2"/>
</dbReference>
<dbReference type="EMBL" id="CAEZXX010000006">
    <property type="protein sequence ID" value="CAB4694160.1"/>
    <property type="molecule type" value="Genomic_DNA"/>
</dbReference>
<dbReference type="InterPro" id="IPR036856">
    <property type="entry name" value="Ald_Oxase/Xan_DH_a/b_sf"/>
</dbReference>
<dbReference type="Pfam" id="PF02738">
    <property type="entry name" value="MoCoBD_1"/>
    <property type="match status" value="1"/>
</dbReference>
<dbReference type="InterPro" id="IPR000674">
    <property type="entry name" value="Ald_Oxase/Xan_DH_a/b"/>
</dbReference>
<dbReference type="Pfam" id="PF20256">
    <property type="entry name" value="MoCoBD_2"/>
    <property type="match status" value="1"/>
</dbReference>
<evidence type="ECO:0000313" key="4">
    <source>
        <dbReference type="EMBL" id="CAB4694160.1"/>
    </source>
</evidence>
<dbReference type="Gene3D" id="3.30.365.10">
    <property type="entry name" value="Aldehyde oxidase/xanthine dehydrogenase, molybdopterin binding domain"/>
    <property type="match status" value="4"/>
</dbReference>
<dbReference type="Gene3D" id="3.90.1170.50">
    <property type="entry name" value="Aldehyde oxidase/xanthine dehydrogenase, a/b hammerhead"/>
    <property type="match status" value="1"/>
</dbReference>
<evidence type="ECO:0000256" key="2">
    <source>
        <dbReference type="ARBA" id="ARBA00023002"/>
    </source>
</evidence>
<feature type="domain" description="Aldehyde oxidase/xanthine dehydrogenase a/b hammerhead" evidence="3">
    <location>
        <begin position="49"/>
        <end position="162"/>
    </location>
</feature>
<gene>
    <name evidence="4" type="ORF">UFOPK2602_00189</name>
</gene>
<dbReference type="GO" id="GO:0005506">
    <property type="term" value="F:iron ion binding"/>
    <property type="evidence" value="ECO:0007669"/>
    <property type="project" value="InterPro"/>
</dbReference>
<evidence type="ECO:0000256" key="1">
    <source>
        <dbReference type="ARBA" id="ARBA00022505"/>
    </source>
</evidence>
<keyword evidence="1" id="KW-0500">Molybdenum</keyword>
<dbReference type="AlphaFoldDB" id="A0A6J6P446"/>
<dbReference type="GO" id="GO:0016491">
    <property type="term" value="F:oxidoreductase activity"/>
    <property type="evidence" value="ECO:0007669"/>
    <property type="project" value="UniProtKB-KW"/>
</dbReference>
<dbReference type="InterPro" id="IPR016208">
    <property type="entry name" value="Ald_Oxase/xanthine_DH-like"/>
</dbReference>
<dbReference type="Pfam" id="PF01315">
    <property type="entry name" value="Ald_Xan_dh_C"/>
    <property type="match status" value="1"/>
</dbReference>